<dbReference type="AlphaFoldDB" id="A0A951QBP1"/>
<keyword evidence="1" id="KW-1133">Transmembrane helix</keyword>
<dbReference type="EMBL" id="JAHHHD010000015">
    <property type="protein sequence ID" value="MBW4659852.1"/>
    <property type="molecule type" value="Genomic_DNA"/>
</dbReference>
<name>A0A951QBP1_9CYAN</name>
<dbReference type="Proteomes" id="UP000757435">
    <property type="component" value="Unassembled WGS sequence"/>
</dbReference>
<accession>A0A951QBP1</accession>
<keyword evidence="1" id="KW-0472">Membrane</keyword>
<reference evidence="2" key="1">
    <citation type="submission" date="2021-05" db="EMBL/GenBank/DDBJ databases">
        <authorList>
            <person name="Pietrasiak N."/>
            <person name="Ward R."/>
            <person name="Stajich J.E."/>
            <person name="Kurbessoian T."/>
        </authorList>
    </citation>
    <scope>NUCLEOTIDE SEQUENCE</scope>
    <source>
        <strain evidence="2">UHER 2000/2452</strain>
    </source>
</reference>
<keyword evidence="1" id="KW-0812">Transmembrane</keyword>
<sequence>MAVASLLRAFRVGRFAPPTLNVPVLTALAFAIACIQINSGLQLGDRIVLT</sequence>
<evidence type="ECO:0000313" key="2">
    <source>
        <dbReference type="EMBL" id="MBW4659852.1"/>
    </source>
</evidence>
<protein>
    <submittedName>
        <fullName evidence="2">Uncharacterized protein</fullName>
    </submittedName>
</protein>
<comment type="caution">
    <text evidence="2">The sequence shown here is derived from an EMBL/GenBank/DDBJ whole genome shotgun (WGS) entry which is preliminary data.</text>
</comment>
<evidence type="ECO:0000313" key="3">
    <source>
        <dbReference type="Proteomes" id="UP000757435"/>
    </source>
</evidence>
<reference evidence="2" key="2">
    <citation type="journal article" date="2022" name="Microbiol. Resour. Announc.">
        <title>Metagenome Sequencing to Explore Phylogenomics of Terrestrial Cyanobacteria.</title>
        <authorList>
            <person name="Ward R.D."/>
            <person name="Stajich J.E."/>
            <person name="Johansen J.R."/>
            <person name="Huntemann M."/>
            <person name="Clum A."/>
            <person name="Foster B."/>
            <person name="Foster B."/>
            <person name="Roux S."/>
            <person name="Palaniappan K."/>
            <person name="Varghese N."/>
            <person name="Mukherjee S."/>
            <person name="Reddy T.B.K."/>
            <person name="Daum C."/>
            <person name="Copeland A."/>
            <person name="Chen I.A."/>
            <person name="Ivanova N.N."/>
            <person name="Kyrpides N.C."/>
            <person name="Shapiro N."/>
            <person name="Eloe-Fadrosh E.A."/>
            <person name="Pietrasiak N."/>
        </authorList>
    </citation>
    <scope>NUCLEOTIDE SEQUENCE</scope>
    <source>
        <strain evidence="2">UHER 2000/2452</strain>
    </source>
</reference>
<organism evidence="2 3">
    <name type="scientific">Drouetiella hepatica Uher 2000/2452</name>
    <dbReference type="NCBI Taxonomy" id="904376"/>
    <lineage>
        <taxon>Bacteria</taxon>
        <taxon>Bacillati</taxon>
        <taxon>Cyanobacteriota</taxon>
        <taxon>Cyanophyceae</taxon>
        <taxon>Oculatellales</taxon>
        <taxon>Oculatellaceae</taxon>
        <taxon>Drouetiella</taxon>
    </lineage>
</organism>
<proteinExistence type="predicted"/>
<feature type="transmembrane region" description="Helical" evidence="1">
    <location>
        <begin position="20"/>
        <end position="41"/>
    </location>
</feature>
<gene>
    <name evidence="2" type="ORF">KME15_14345</name>
</gene>
<evidence type="ECO:0000256" key="1">
    <source>
        <dbReference type="SAM" id="Phobius"/>
    </source>
</evidence>